<feature type="compositionally biased region" description="Low complexity" evidence="1">
    <location>
        <begin position="68"/>
        <end position="77"/>
    </location>
</feature>
<dbReference type="InterPro" id="IPR019226">
    <property type="entry name" value="DUF2158"/>
</dbReference>
<dbReference type="EMBL" id="LT670844">
    <property type="protein sequence ID" value="SHL57962.1"/>
    <property type="molecule type" value="Genomic_DNA"/>
</dbReference>
<evidence type="ECO:0000313" key="2">
    <source>
        <dbReference type="EMBL" id="SHL57962.1"/>
    </source>
</evidence>
<evidence type="ECO:0000256" key="1">
    <source>
        <dbReference type="SAM" id="MobiDB-lite"/>
    </source>
</evidence>
<accession>A0A1M7BSG7</accession>
<gene>
    <name evidence="2" type="ORF">SAMN05444159_6270</name>
</gene>
<organism evidence="2 3">
    <name type="scientific">Bradyrhizobium lablabi</name>
    <dbReference type="NCBI Taxonomy" id="722472"/>
    <lineage>
        <taxon>Bacteria</taxon>
        <taxon>Pseudomonadati</taxon>
        <taxon>Pseudomonadota</taxon>
        <taxon>Alphaproteobacteria</taxon>
        <taxon>Hyphomicrobiales</taxon>
        <taxon>Nitrobacteraceae</taxon>
        <taxon>Bradyrhizobium</taxon>
    </lineage>
</organism>
<evidence type="ECO:0000313" key="3">
    <source>
        <dbReference type="Proteomes" id="UP000189935"/>
    </source>
</evidence>
<sequence length="139" mass="14457">MTVFKSGDLVVLKSGGPTMTVDTVNTDIFDDDKITGVLCVWFVGDKLQRVRFDHQAIEPAPLQKTPLAEAAPAAKKAPPAEPTGEYQAVLDDMVDAMNPPAEAAASRTALRKPKPAQASKRGTVSGPTIVAGVGGSTIG</sequence>
<dbReference type="RefSeq" id="WP_079543491.1">
    <property type="nucleotide sequence ID" value="NZ_LT670844.1"/>
</dbReference>
<reference evidence="2 3" key="1">
    <citation type="submission" date="2016-11" db="EMBL/GenBank/DDBJ databases">
        <authorList>
            <person name="Jaros S."/>
            <person name="Januszkiewicz K."/>
            <person name="Wedrychowicz H."/>
        </authorList>
    </citation>
    <scope>NUCLEOTIDE SEQUENCE [LARGE SCALE GENOMIC DNA]</scope>
    <source>
        <strain evidence="2 3">GAS499</strain>
    </source>
</reference>
<dbReference type="OrthoDB" id="8241273at2"/>
<proteinExistence type="predicted"/>
<feature type="region of interest" description="Disordered" evidence="1">
    <location>
        <begin position="98"/>
        <end position="139"/>
    </location>
</feature>
<feature type="region of interest" description="Disordered" evidence="1">
    <location>
        <begin position="63"/>
        <end position="84"/>
    </location>
</feature>
<dbReference type="Pfam" id="PF09926">
    <property type="entry name" value="DUF2158"/>
    <property type="match status" value="1"/>
</dbReference>
<dbReference type="AlphaFoldDB" id="A0A1M7BSG7"/>
<protein>
    <submittedName>
        <fullName evidence="2">Uncharacterized conserved protein YodC, DUF2158 family</fullName>
    </submittedName>
</protein>
<name>A0A1M7BSG7_9BRAD</name>
<dbReference type="Proteomes" id="UP000189935">
    <property type="component" value="Chromosome I"/>
</dbReference>